<feature type="transmembrane region" description="Helical" evidence="1">
    <location>
        <begin position="336"/>
        <end position="360"/>
    </location>
</feature>
<name>A0A7C4PXZ6_9CHLR</name>
<comment type="caution">
    <text evidence="2">The sequence shown here is derived from an EMBL/GenBank/DDBJ whole genome shotgun (WGS) entry which is preliminary data.</text>
</comment>
<evidence type="ECO:0000256" key="1">
    <source>
        <dbReference type="SAM" id="Phobius"/>
    </source>
</evidence>
<feature type="transmembrane region" description="Helical" evidence="1">
    <location>
        <begin position="30"/>
        <end position="52"/>
    </location>
</feature>
<feature type="transmembrane region" description="Helical" evidence="1">
    <location>
        <begin position="513"/>
        <end position="530"/>
    </location>
</feature>
<feature type="transmembrane region" description="Helical" evidence="1">
    <location>
        <begin position="6"/>
        <end position="23"/>
    </location>
</feature>
<keyword evidence="1" id="KW-1133">Transmembrane helix</keyword>
<sequence length="531" mass="58258">MMLTLAPVLVLLLLAGVIFTLFWSERGKRYAWLISIIGLNLIWLGLFALHWFQPAEAAFPAWRPFEPLTADQLVFRWDAGGWVYAVCLVGLLLAVVLTAPVRFKYNSNPLSWSAAITFTAVGLLSVLSGTPLALAISWTLLDVVEVVYVLLIIRDYRYRREVLTSFALRLFSIGLLLAVIILGRQAGSGFTFESALAQDLVVLIAAVILRLGVLPLSLKYETQLPLQNGLTSLMRIVGQISGLALLTKLPAGLRVVDSSPLVVGGIVLLTLYGVLMWLLAENEIGGRSFFGLFFSGLAILSALNGNAPLSAVWGVALICWGGMIFLYTVRSRRLMLLMAATLLSFSGLPFTILSAGWLAVAVNAGWVILLAGMWIMLIAGFVRLVFQERESSSTFEPYIVTTYTLGLAVLLLSGWLSVFLGVEQGLRLGTWWGSLVVFGASVFLIQTALRRKQVEEISSPQSAWLQNVIRRSTDAISAFLRLNWLYAVLRSVFHTVQGFTRLLTVLFEGEGGVLWSVLLLVLLISIFGGVR</sequence>
<feature type="transmembrane region" description="Helical" evidence="1">
    <location>
        <begin position="398"/>
        <end position="418"/>
    </location>
</feature>
<feature type="transmembrane region" description="Helical" evidence="1">
    <location>
        <begin position="366"/>
        <end position="386"/>
    </location>
</feature>
<evidence type="ECO:0008006" key="3">
    <source>
        <dbReference type="Google" id="ProtNLM"/>
    </source>
</evidence>
<dbReference type="AlphaFoldDB" id="A0A7C4PXZ6"/>
<gene>
    <name evidence="2" type="ORF">ENT17_08805</name>
</gene>
<feature type="transmembrane region" description="Helical" evidence="1">
    <location>
        <begin position="195"/>
        <end position="218"/>
    </location>
</feature>
<feature type="transmembrane region" description="Helical" evidence="1">
    <location>
        <begin position="82"/>
        <end position="103"/>
    </location>
</feature>
<accession>A0A7C4PXZ6</accession>
<feature type="transmembrane region" description="Helical" evidence="1">
    <location>
        <begin position="261"/>
        <end position="280"/>
    </location>
</feature>
<feature type="transmembrane region" description="Helical" evidence="1">
    <location>
        <begin position="475"/>
        <end position="493"/>
    </location>
</feature>
<proteinExistence type="predicted"/>
<protein>
    <recommendedName>
        <fullName evidence="3">NADH:quinone oxidoreductase/Mrp antiporter membrane subunit domain-containing protein</fullName>
    </recommendedName>
</protein>
<reference evidence="2" key="1">
    <citation type="journal article" date="2020" name="mSystems">
        <title>Genome- and Community-Level Interaction Insights into Carbon Utilization and Element Cycling Functions of Hydrothermarchaeota in Hydrothermal Sediment.</title>
        <authorList>
            <person name="Zhou Z."/>
            <person name="Liu Y."/>
            <person name="Xu W."/>
            <person name="Pan J."/>
            <person name="Luo Z.H."/>
            <person name="Li M."/>
        </authorList>
    </citation>
    <scope>NUCLEOTIDE SEQUENCE [LARGE SCALE GENOMIC DNA]</scope>
    <source>
        <strain evidence="2">SpSt-556</strain>
    </source>
</reference>
<dbReference type="EMBL" id="DSXR01000088">
    <property type="protein sequence ID" value="HGS87705.1"/>
    <property type="molecule type" value="Genomic_DNA"/>
</dbReference>
<keyword evidence="1" id="KW-0472">Membrane</keyword>
<feature type="transmembrane region" description="Helical" evidence="1">
    <location>
        <begin position="110"/>
        <end position="129"/>
    </location>
</feature>
<feature type="transmembrane region" description="Helical" evidence="1">
    <location>
        <begin position="166"/>
        <end position="183"/>
    </location>
</feature>
<keyword evidence="1" id="KW-0812">Transmembrane</keyword>
<feature type="transmembrane region" description="Helical" evidence="1">
    <location>
        <begin position="230"/>
        <end position="249"/>
    </location>
</feature>
<evidence type="ECO:0000313" key="2">
    <source>
        <dbReference type="EMBL" id="HGS87705.1"/>
    </source>
</evidence>
<feature type="transmembrane region" description="Helical" evidence="1">
    <location>
        <begin position="311"/>
        <end position="329"/>
    </location>
</feature>
<feature type="transmembrane region" description="Helical" evidence="1">
    <location>
        <begin position="287"/>
        <end position="305"/>
    </location>
</feature>
<feature type="transmembrane region" description="Helical" evidence="1">
    <location>
        <begin position="135"/>
        <end position="154"/>
    </location>
</feature>
<feature type="transmembrane region" description="Helical" evidence="1">
    <location>
        <begin position="430"/>
        <end position="449"/>
    </location>
</feature>
<organism evidence="2">
    <name type="scientific">Bellilinea caldifistulae</name>
    <dbReference type="NCBI Taxonomy" id="360411"/>
    <lineage>
        <taxon>Bacteria</taxon>
        <taxon>Bacillati</taxon>
        <taxon>Chloroflexota</taxon>
        <taxon>Anaerolineae</taxon>
        <taxon>Anaerolineales</taxon>
        <taxon>Anaerolineaceae</taxon>
        <taxon>Bellilinea</taxon>
    </lineage>
</organism>